<accession>A0AAE1FA33</accession>
<feature type="region of interest" description="Disordered" evidence="1">
    <location>
        <begin position="42"/>
        <end position="69"/>
    </location>
</feature>
<dbReference type="Proteomes" id="UP001286313">
    <property type="component" value="Unassembled WGS sequence"/>
</dbReference>
<organism evidence="2 3">
    <name type="scientific">Petrolisthes cinctipes</name>
    <name type="common">Flat porcelain crab</name>
    <dbReference type="NCBI Taxonomy" id="88211"/>
    <lineage>
        <taxon>Eukaryota</taxon>
        <taxon>Metazoa</taxon>
        <taxon>Ecdysozoa</taxon>
        <taxon>Arthropoda</taxon>
        <taxon>Crustacea</taxon>
        <taxon>Multicrustacea</taxon>
        <taxon>Malacostraca</taxon>
        <taxon>Eumalacostraca</taxon>
        <taxon>Eucarida</taxon>
        <taxon>Decapoda</taxon>
        <taxon>Pleocyemata</taxon>
        <taxon>Anomura</taxon>
        <taxon>Galatheoidea</taxon>
        <taxon>Porcellanidae</taxon>
        <taxon>Petrolisthes</taxon>
    </lineage>
</organism>
<dbReference type="AlphaFoldDB" id="A0AAE1FA33"/>
<comment type="caution">
    <text evidence="2">The sequence shown here is derived from an EMBL/GenBank/DDBJ whole genome shotgun (WGS) entry which is preliminary data.</text>
</comment>
<name>A0AAE1FA33_PETCI</name>
<gene>
    <name evidence="2" type="ORF">Pcinc_025374</name>
</gene>
<keyword evidence="3" id="KW-1185">Reference proteome</keyword>
<proteinExistence type="predicted"/>
<evidence type="ECO:0000313" key="3">
    <source>
        <dbReference type="Proteomes" id="UP001286313"/>
    </source>
</evidence>
<reference evidence="2" key="1">
    <citation type="submission" date="2023-10" db="EMBL/GenBank/DDBJ databases">
        <title>Genome assemblies of two species of porcelain crab, Petrolisthes cinctipes and Petrolisthes manimaculis (Anomura: Porcellanidae).</title>
        <authorList>
            <person name="Angst P."/>
        </authorList>
    </citation>
    <scope>NUCLEOTIDE SEQUENCE</scope>
    <source>
        <strain evidence="2">PB745_01</strain>
        <tissue evidence="2">Gill</tissue>
    </source>
</reference>
<protein>
    <submittedName>
        <fullName evidence="2">Uncharacterized protein</fullName>
    </submittedName>
</protein>
<evidence type="ECO:0000256" key="1">
    <source>
        <dbReference type="SAM" id="MobiDB-lite"/>
    </source>
</evidence>
<evidence type="ECO:0000313" key="2">
    <source>
        <dbReference type="EMBL" id="KAK3869327.1"/>
    </source>
</evidence>
<sequence length="191" mass="21003">MHAALRFTRATDATSLPTLIHTTQSTPNTTLLSRPTIHQHFHSPRRTSSRFPSTHLHPRPSSTHLLATSPPRPSCLVTTRLPFILPHTTPYATCTQHLLYPLRYATPTPLNTAPATRYAIPTPLATAHITLRPYQPRYATPTPLATAPATRYATPTPLASTYVTRMLLTCCATPLPLAIADTYLATPLSRL</sequence>
<dbReference type="EMBL" id="JAWQEG010002853">
    <property type="protein sequence ID" value="KAK3869327.1"/>
    <property type="molecule type" value="Genomic_DNA"/>
</dbReference>